<feature type="domain" description="3-keto-alpha-glucoside-1,2-lyase/3-keto-2-hydroxy-glucal hydratase" evidence="2">
    <location>
        <begin position="35"/>
        <end position="229"/>
    </location>
</feature>
<name>A0A2A5JT10_PSEO7</name>
<evidence type="ECO:0000313" key="3">
    <source>
        <dbReference type="EMBL" id="PCK32526.1"/>
    </source>
</evidence>
<dbReference type="GO" id="GO:0016787">
    <property type="term" value="F:hydrolase activity"/>
    <property type="evidence" value="ECO:0007669"/>
    <property type="project" value="UniProtKB-KW"/>
</dbReference>
<dbReference type="InterPro" id="IPR010496">
    <property type="entry name" value="AL/BT2_dom"/>
</dbReference>
<organism evidence="3 4">
    <name type="scientific">Pseudoalteromonas piscicida</name>
    <dbReference type="NCBI Taxonomy" id="43662"/>
    <lineage>
        <taxon>Bacteria</taxon>
        <taxon>Pseudomonadati</taxon>
        <taxon>Pseudomonadota</taxon>
        <taxon>Gammaproteobacteria</taxon>
        <taxon>Alteromonadales</taxon>
        <taxon>Pseudoalteromonadaceae</taxon>
        <taxon>Pseudoalteromonas</taxon>
    </lineage>
</organism>
<gene>
    <name evidence="3" type="ORF">CEX98_06550</name>
</gene>
<dbReference type="AlphaFoldDB" id="A0A2A5JT10"/>
<proteinExistence type="predicted"/>
<dbReference type="EMBL" id="NKHF01000028">
    <property type="protein sequence ID" value="PCK32526.1"/>
    <property type="molecule type" value="Genomic_DNA"/>
</dbReference>
<evidence type="ECO:0000259" key="2">
    <source>
        <dbReference type="Pfam" id="PF06439"/>
    </source>
</evidence>
<dbReference type="Proteomes" id="UP000228621">
    <property type="component" value="Unassembled WGS sequence"/>
</dbReference>
<comment type="caution">
    <text evidence="3">The sequence shown here is derived from an EMBL/GenBank/DDBJ whole genome shotgun (WGS) entry which is preliminary data.</text>
</comment>
<evidence type="ECO:0000313" key="4">
    <source>
        <dbReference type="Proteomes" id="UP000228621"/>
    </source>
</evidence>
<dbReference type="Gene3D" id="2.60.120.560">
    <property type="entry name" value="Exo-inulinase, domain 1"/>
    <property type="match status" value="1"/>
</dbReference>
<dbReference type="RefSeq" id="WP_099641309.1">
    <property type="nucleotide sequence ID" value="NZ_JAQPZX010000004.1"/>
</dbReference>
<dbReference type="OrthoDB" id="176168at2"/>
<evidence type="ECO:0000256" key="1">
    <source>
        <dbReference type="SAM" id="SignalP"/>
    </source>
</evidence>
<feature type="chain" id="PRO_5012675618" evidence="1">
    <location>
        <begin position="21"/>
        <end position="231"/>
    </location>
</feature>
<keyword evidence="1" id="KW-0732">Signal</keyword>
<reference evidence="4" key="1">
    <citation type="journal article" date="2019" name="Genome Announc.">
        <title>Draft Genome Sequence of Pseudoalteromonas piscicida Strain 36Y ROTHPW, an Hypersaline Seawater Isolate from the South Coast of Sonora, Mexico.</title>
        <authorList>
            <person name="Sanchez-Diaz R."/>
            <person name="Molina-Garza Z.J."/>
            <person name="Cruz-Suarez L.E."/>
            <person name="Selvin J."/>
            <person name="Kiran G.S."/>
            <person name="Ibarra-Gamez J.C."/>
            <person name="Gomez-Gil B."/>
            <person name="Galaviz-Silva L."/>
        </authorList>
    </citation>
    <scope>NUCLEOTIDE SEQUENCE [LARGE SCALE GENOMIC DNA]</scope>
    <source>
        <strain evidence="4">36Y_RITHPW</strain>
    </source>
</reference>
<sequence>MLNSIKMLTLALAVSCTACASTTDNQLSPQEQQAGWQLLFDGKDMSQWRNFKSDTLSSKWQAIDGAMTLTQGGGGDILTKKMYQNFELQLEWKIARKGNSGIFVLADEKGGAIYSHAPEVQILDNKEHPDNKIDSHLAGSIYDLFAAPSAAHKPAETWNQVRIKMQDNHLQVWQNGISTTSIVIGSTTWNTLVNNSKFATWSGFAEGKQGHIGLQDHGDQVWFKNIKIREL</sequence>
<accession>A0A2A5JT10</accession>
<keyword evidence="3" id="KW-0378">Hydrolase</keyword>
<feature type="signal peptide" evidence="1">
    <location>
        <begin position="1"/>
        <end position="20"/>
    </location>
</feature>
<dbReference type="Pfam" id="PF06439">
    <property type="entry name" value="3keto-disac_hyd"/>
    <property type="match status" value="1"/>
</dbReference>
<keyword evidence="4" id="KW-1185">Reference proteome</keyword>
<protein>
    <submittedName>
        <fullName evidence="3">Glycosyl hydrolase</fullName>
    </submittedName>
</protein>